<evidence type="ECO:0000313" key="1">
    <source>
        <dbReference type="EMBL" id="RHZ44575.1"/>
    </source>
</evidence>
<name>A0A397G0W1_9GLOM</name>
<gene>
    <name evidence="1" type="ORF">Glove_718g56</name>
</gene>
<dbReference type="EMBL" id="PQFF01000570">
    <property type="protein sequence ID" value="RHZ44575.1"/>
    <property type="molecule type" value="Genomic_DNA"/>
</dbReference>
<dbReference type="OrthoDB" id="10496563at2759"/>
<comment type="caution">
    <text evidence="1">The sequence shown here is derived from an EMBL/GenBank/DDBJ whole genome shotgun (WGS) entry which is preliminary data.</text>
</comment>
<keyword evidence="2" id="KW-1185">Reference proteome</keyword>
<sequence length="61" mass="6706">MFPLDRWSMLYAKRLAMSDGAVTGGALPAGAITCNRVQGVSPTDIFNEFIHNPYVVVPFVY</sequence>
<proteinExistence type="predicted"/>
<dbReference type="AlphaFoldDB" id="A0A397G0W1"/>
<accession>A0A397G0W1</accession>
<dbReference type="Proteomes" id="UP000266861">
    <property type="component" value="Unassembled WGS sequence"/>
</dbReference>
<evidence type="ECO:0000313" key="2">
    <source>
        <dbReference type="Proteomes" id="UP000266861"/>
    </source>
</evidence>
<organism evidence="1 2">
    <name type="scientific">Diversispora epigaea</name>
    <dbReference type="NCBI Taxonomy" id="1348612"/>
    <lineage>
        <taxon>Eukaryota</taxon>
        <taxon>Fungi</taxon>
        <taxon>Fungi incertae sedis</taxon>
        <taxon>Mucoromycota</taxon>
        <taxon>Glomeromycotina</taxon>
        <taxon>Glomeromycetes</taxon>
        <taxon>Diversisporales</taxon>
        <taxon>Diversisporaceae</taxon>
        <taxon>Diversispora</taxon>
    </lineage>
</organism>
<protein>
    <submittedName>
        <fullName evidence="1">Uncharacterized protein</fullName>
    </submittedName>
</protein>
<reference evidence="1 2" key="1">
    <citation type="submission" date="2018-08" db="EMBL/GenBank/DDBJ databases">
        <title>Genome and evolution of the arbuscular mycorrhizal fungus Diversispora epigaea (formerly Glomus versiforme) and its bacterial endosymbionts.</title>
        <authorList>
            <person name="Sun X."/>
            <person name="Fei Z."/>
            <person name="Harrison M."/>
        </authorList>
    </citation>
    <scope>NUCLEOTIDE SEQUENCE [LARGE SCALE GENOMIC DNA]</scope>
    <source>
        <strain evidence="1 2">IT104</strain>
    </source>
</reference>